<dbReference type="Gramene" id="Pp3c17_9490V3.1">
    <property type="protein sequence ID" value="PAC:32905502.CDS.1"/>
    <property type="gene ID" value="Pp3c17_9490"/>
</dbReference>
<dbReference type="EnsemblPlants" id="Pp3c17_9490V3.2">
    <property type="protein sequence ID" value="PAC:32905503.CDS.1"/>
    <property type="gene ID" value="Pp3c17_9490"/>
</dbReference>
<dbReference type="InParanoid" id="A0A2K1J3A0"/>
<evidence type="ECO:0000313" key="3">
    <source>
        <dbReference type="Proteomes" id="UP000006727"/>
    </source>
</evidence>
<evidence type="ECO:0000313" key="2">
    <source>
        <dbReference type="EnsemblPlants" id="PAC:32905502.CDS.1"/>
    </source>
</evidence>
<sequence length="132" mass="16154">MDWENAIFHMEWCLEILETVPRKRVAEFKQMEKDKRENVLRANEELELERSLRALKSCDRLRQWIIPPLVDLYHMKKQYMTAFDYGFVCYMQFTVLRLPTISRRRNWKIIFFKKHMLQYISAPSLILLVIPD</sequence>
<evidence type="ECO:0000313" key="1">
    <source>
        <dbReference type="EMBL" id="PNR36006.1"/>
    </source>
</evidence>
<dbReference type="EnsemblPlants" id="Pp3c17_9490V3.1">
    <property type="protein sequence ID" value="PAC:32905502.CDS.1"/>
    <property type="gene ID" value="Pp3c17_9490"/>
</dbReference>
<organism evidence="1">
    <name type="scientific">Physcomitrium patens</name>
    <name type="common">Spreading-leaved earth moss</name>
    <name type="synonym">Physcomitrella patens</name>
    <dbReference type="NCBI Taxonomy" id="3218"/>
    <lineage>
        <taxon>Eukaryota</taxon>
        <taxon>Viridiplantae</taxon>
        <taxon>Streptophyta</taxon>
        <taxon>Embryophyta</taxon>
        <taxon>Bryophyta</taxon>
        <taxon>Bryophytina</taxon>
        <taxon>Bryopsida</taxon>
        <taxon>Funariidae</taxon>
        <taxon>Funariales</taxon>
        <taxon>Funariaceae</taxon>
        <taxon>Physcomitrium</taxon>
    </lineage>
</organism>
<dbReference type="Proteomes" id="UP000006727">
    <property type="component" value="Chromosome 17"/>
</dbReference>
<dbReference type="PaxDb" id="3218-PP1S202_24V6.1"/>
<name>A0A2K1J3A0_PHYPA</name>
<keyword evidence="3" id="KW-1185">Reference proteome</keyword>
<gene>
    <name evidence="1" type="ORF">PHYPA_021856</name>
</gene>
<dbReference type="Gramene" id="Pp3c17_9490V3.2">
    <property type="protein sequence ID" value="PAC:32905503.CDS.1"/>
    <property type="gene ID" value="Pp3c17_9490"/>
</dbReference>
<proteinExistence type="predicted"/>
<reference evidence="1 3" key="1">
    <citation type="journal article" date="2008" name="Science">
        <title>The Physcomitrella genome reveals evolutionary insights into the conquest of land by plants.</title>
        <authorList>
            <person name="Rensing S."/>
            <person name="Lang D."/>
            <person name="Zimmer A."/>
            <person name="Terry A."/>
            <person name="Salamov A."/>
            <person name="Shapiro H."/>
            <person name="Nishiyama T."/>
            <person name="Perroud P.-F."/>
            <person name="Lindquist E."/>
            <person name="Kamisugi Y."/>
            <person name="Tanahashi T."/>
            <person name="Sakakibara K."/>
            <person name="Fujita T."/>
            <person name="Oishi K."/>
            <person name="Shin-I T."/>
            <person name="Kuroki Y."/>
            <person name="Toyoda A."/>
            <person name="Suzuki Y."/>
            <person name="Hashimoto A."/>
            <person name="Yamaguchi K."/>
            <person name="Sugano A."/>
            <person name="Kohara Y."/>
            <person name="Fujiyama A."/>
            <person name="Anterola A."/>
            <person name="Aoki S."/>
            <person name="Ashton N."/>
            <person name="Barbazuk W.B."/>
            <person name="Barker E."/>
            <person name="Bennetzen J."/>
            <person name="Bezanilla M."/>
            <person name="Blankenship R."/>
            <person name="Cho S.H."/>
            <person name="Dutcher S."/>
            <person name="Estelle M."/>
            <person name="Fawcett J.A."/>
            <person name="Gundlach H."/>
            <person name="Hanada K."/>
            <person name="Heyl A."/>
            <person name="Hicks K.A."/>
            <person name="Hugh J."/>
            <person name="Lohr M."/>
            <person name="Mayer K."/>
            <person name="Melkozernov A."/>
            <person name="Murata T."/>
            <person name="Nelson D."/>
            <person name="Pils B."/>
            <person name="Prigge M."/>
            <person name="Reiss B."/>
            <person name="Renner T."/>
            <person name="Rombauts S."/>
            <person name="Rushton P."/>
            <person name="Sanderfoot A."/>
            <person name="Schween G."/>
            <person name="Shiu S.-H."/>
            <person name="Stueber K."/>
            <person name="Theodoulou F.L."/>
            <person name="Tu H."/>
            <person name="Van de Peer Y."/>
            <person name="Verrier P.J."/>
            <person name="Waters E."/>
            <person name="Wood A."/>
            <person name="Yang L."/>
            <person name="Cove D."/>
            <person name="Cuming A."/>
            <person name="Hasebe M."/>
            <person name="Lucas S."/>
            <person name="Mishler D.B."/>
            <person name="Reski R."/>
            <person name="Grigoriev I."/>
            <person name="Quatrano R.S."/>
            <person name="Boore J.L."/>
        </authorList>
    </citation>
    <scope>NUCLEOTIDE SEQUENCE [LARGE SCALE GENOMIC DNA]</scope>
    <source>
        <strain evidence="2 3">cv. Gransden 2004</strain>
    </source>
</reference>
<accession>A0A2K1J3A0</accession>
<protein>
    <submittedName>
        <fullName evidence="1 2">Uncharacterized protein</fullName>
    </submittedName>
</protein>
<dbReference type="EMBL" id="ABEU02000017">
    <property type="protein sequence ID" value="PNR36006.1"/>
    <property type="molecule type" value="Genomic_DNA"/>
</dbReference>
<reference evidence="1 3" key="2">
    <citation type="journal article" date="2018" name="Plant J.">
        <title>The Physcomitrella patens chromosome-scale assembly reveals moss genome structure and evolution.</title>
        <authorList>
            <person name="Lang D."/>
            <person name="Ullrich K.K."/>
            <person name="Murat F."/>
            <person name="Fuchs J."/>
            <person name="Jenkins J."/>
            <person name="Haas F.B."/>
            <person name="Piednoel M."/>
            <person name="Gundlach H."/>
            <person name="Van Bel M."/>
            <person name="Meyberg R."/>
            <person name="Vives C."/>
            <person name="Morata J."/>
            <person name="Symeonidi A."/>
            <person name="Hiss M."/>
            <person name="Muchero W."/>
            <person name="Kamisugi Y."/>
            <person name="Saleh O."/>
            <person name="Blanc G."/>
            <person name="Decker E.L."/>
            <person name="van Gessel N."/>
            <person name="Grimwood J."/>
            <person name="Hayes R.D."/>
            <person name="Graham S.W."/>
            <person name="Gunter L.E."/>
            <person name="McDaniel S.F."/>
            <person name="Hoernstein S.N.W."/>
            <person name="Larsson A."/>
            <person name="Li F.W."/>
            <person name="Perroud P.F."/>
            <person name="Phillips J."/>
            <person name="Ranjan P."/>
            <person name="Rokshar D.S."/>
            <person name="Rothfels C.J."/>
            <person name="Schneider L."/>
            <person name="Shu S."/>
            <person name="Stevenson D.W."/>
            <person name="Thummler F."/>
            <person name="Tillich M."/>
            <person name="Villarreal Aguilar J.C."/>
            <person name="Widiez T."/>
            <person name="Wong G.K."/>
            <person name="Wymore A."/>
            <person name="Zhang Y."/>
            <person name="Zimmer A.D."/>
            <person name="Quatrano R.S."/>
            <person name="Mayer K.F.X."/>
            <person name="Goodstein D."/>
            <person name="Casacuberta J.M."/>
            <person name="Vandepoele K."/>
            <person name="Reski R."/>
            <person name="Cuming A.C."/>
            <person name="Tuskan G.A."/>
            <person name="Maumus F."/>
            <person name="Salse J."/>
            <person name="Schmutz J."/>
            <person name="Rensing S.A."/>
        </authorList>
    </citation>
    <scope>NUCLEOTIDE SEQUENCE [LARGE SCALE GENOMIC DNA]</scope>
    <source>
        <strain evidence="2 3">cv. Gransden 2004</strain>
    </source>
</reference>
<reference evidence="2" key="3">
    <citation type="submission" date="2020-12" db="UniProtKB">
        <authorList>
            <consortium name="EnsemblPlants"/>
        </authorList>
    </citation>
    <scope>IDENTIFICATION</scope>
</reference>
<dbReference type="AlphaFoldDB" id="A0A2K1J3A0"/>